<dbReference type="Proteomes" id="UP000664169">
    <property type="component" value="Unassembled WGS sequence"/>
</dbReference>
<evidence type="ECO:0000256" key="5">
    <source>
        <dbReference type="ARBA" id="ARBA00022448"/>
    </source>
</evidence>
<dbReference type="GO" id="GO:0005789">
    <property type="term" value="C:endoplasmic reticulum membrane"/>
    <property type="evidence" value="ECO:0007669"/>
    <property type="project" value="UniProtKB-SubCell"/>
</dbReference>
<evidence type="ECO:0000256" key="8">
    <source>
        <dbReference type="ARBA" id="ARBA00022723"/>
    </source>
</evidence>
<comment type="catalytic activity">
    <reaction evidence="14">
        <text>a 1,2-diacyl-sn-glycero-3-phospho-(1D-myo-inositol)(in) = a 1,2-diacyl-sn-glycero-3-phospho-(1D-myo-inositol)(out)</text>
        <dbReference type="Rhea" id="RHEA:38691"/>
        <dbReference type="ChEBI" id="CHEBI:57880"/>
    </reaction>
    <physiologicalReaction direction="left-to-right" evidence="14">
        <dbReference type="Rhea" id="RHEA:38692"/>
    </physiologicalReaction>
</comment>
<comment type="caution">
    <text evidence="19">The sequence shown here is derived from an EMBL/GenBank/DDBJ whole genome shotgun (WGS) entry which is preliminary data.</text>
</comment>
<dbReference type="PANTHER" id="PTHR47669:SF1">
    <property type="entry name" value="PHOSPHATIDYLINOSITOL TRANSFER PROTEIN SFH5"/>
    <property type="match status" value="1"/>
</dbReference>
<proteinExistence type="inferred from homology"/>
<protein>
    <recommendedName>
        <fullName evidence="4 16">Phosphatidylinositol transfer protein SFH5</fullName>
        <shortName evidence="16">PITP SFH5</shortName>
    </recommendedName>
</protein>
<evidence type="ECO:0000256" key="7">
    <source>
        <dbReference type="ARBA" id="ARBA00022617"/>
    </source>
</evidence>
<dbReference type="Pfam" id="PF00650">
    <property type="entry name" value="CRAL_TRIO"/>
    <property type="match status" value="1"/>
</dbReference>
<dbReference type="EMBL" id="CAJPDQ010000028">
    <property type="protein sequence ID" value="CAF9927816.1"/>
    <property type="molecule type" value="Genomic_DNA"/>
</dbReference>
<evidence type="ECO:0000256" key="17">
    <source>
        <dbReference type="SAM" id="MobiDB-lite"/>
    </source>
</evidence>
<dbReference type="PROSITE" id="PS50191">
    <property type="entry name" value="CRAL_TRIO"/>
    <property type="match status" value="1"/>
</dbReference>
<feature type="region of interest" description="Disordered" evidence="17">
    <location>
        <begin position="319"/>
        <end position="343"/>
    </location>
</feature>
<dbReference type="CDD" id="cd00170">
    <property type="entry name" value="SEC14"/>
    <property type="match status" value="1"/>
</dbReference>
<keyword evidence="9 16" id="KW-0256">Endoplasmic reticulum</keyword>
<keyword evidence="10 16" id="KW-0492">Microsome</keyword>
<evidence type="ECO:0000256" key="14">
    <source>
        <dbReference type="ARBA" id="ARBA00024146"/>
    </source>
</evidence>
<dbReference type="InterPro" id="IPR036273">
    <property type="entry name" value="CRAL/TRIO_N_dom_sf"/>
</dbReference>
<feature type="domain" description="CRAL-TRIO" evidence="18">
    <location>
        <begin position="199"/>
        <end position="332"/>
    </location>
</feature>
<dbReference type="Pfam" id="PF03765">
    <property type="entry name" value="CRAL_TRIO_N"/>
    <property type="match status" value="1"/>
</dbReference>
<comment type="cofactor">
    <cofactor evidence="1">
        <name>heme b</name>
        <dbReference type="ChEBI" id="CHEBI:60344"/>
    </cofactor>
</comment>
<accession>A0A8H3FUW0</accession>
<keyword evidence="8" id="KW-0479">Metal-binding</keyword>
<name>A0A8H3FUW0_9LECA</name>
<comment type="function">
    <text evidence="15">Non-classical phosphatidylinositol (PtdIns) transfer protein (PITP), which exhibits PtdIns-binding/transfer activity in the absence of detectable PtdCho-binding/transfer activity. Regulates PtdIns(4,5)P2 homeostasis at the plasma membrane. Heme-binding protein that may play a role in organic oxidant-induced stress responses.</text>
</comment>
<evidence type="ECO:0000313" key="19">
    <source>
        <dbReference type="EMBL" id="CAF9927816.1"/>
    </source>
</evidence>
<evidence type="ECO:0000256" key="12">
    <source>
        <dbReference type="ARBA" id="ARBA00023055"/>
    </source>
</evidence>
<evidence type="ECO:0000256" key="2">
    <source>
        <dbReference type="ARBA" id="ARBA00004406"/>
    </source>
</evidence>
<dbReference type="InterPro" id="IPR036865">
    <property type="entry name" value="CRAL-TRIO_dom_sf"/>
</dbReference>
<evidence type="ECO:0000256" key="13">
    <source>
        <dbReference type="ARBA" id="ARBA00023136"/>
    </source>
</evidence>
<gene>
    <name evidence="19" type="ORF">GOMPHAMPRED_004503</name>
</gene>
<dbReference type="GO" id="GO:0032541">
    <property type="term" value="C:cortical endoplasmic reticulum"/>
    <property type="evidence" value="ECO:0007669"/>
    <property type="project" value="TreeGrafter"/>
</dbReference>
<dbReference type="InterPro" id="IPR042938">
    <property type="entry name" value="Sfh5"/>
</dbReference>
<dbReference type="GO" id="GO:0046872">
    <property type="term" value="F:metal ion binding"/>
    <property type="evidence" value="ECO:0007669"/>
    <property type="project" value="UniProtKB-KW"/>
</dbReference>
<evidence type="ECO:0000256" key="1">
    <source>
        <dbReference type="ARBA" id="ARBA00001970"/>
    </source>
</evidence>
<comment type="subcellular location">
    <subcellularLocation>
        <location evidence="16">Cytoplasm</location>
    </subcellularLocation>
    <subcellularLocation>
        <location evidence="2 16">Endoplasmic reticulum membrane</location>
        <topology evidence="2 16">Peripheral membrane protein</topology>
    </subcellularLocation>
    <subcellularLocation>
        <location evidence="16">Microsome membrane</location>
        <topology evidence="16">Peripheral membrane protein</topology>
    </subcellularLocation>
</comment>
<evidence type="ECO:0000256" key="3">
    <source>
        <dbReference type="ARBA" id="ARBA00006667"/>
    </source>
</evidence>
<feature type="region of interest" description="Disordered" evidence="17">
    <location>
        <begin position="1"/>
        <end position="72"/>
    </location>
</feature>
<dbReference type="GO" id="GO:0005886">
    <property type="term" value="C:plasma membrane"/>
    <property type="evidence" value="ECO:0007669"/>
    <property type="project" value="TreeGrafter"/>
</dbReference>
<dbReference type="SMART" id="SM00516">
    <property type="entry name" value="SEC14"/>
    <property type="match status" value="1"/>
</dbReference>
<dbReference type="SUPFAM" id="SSF52087">
    <property type="entry name" value="CRAL/TRIO domain"/>
    <property type="match status" value="1"/>
</dbReference>
<dbReference type="GO" id="GO:0008526">
    <property type="term" value="F:phosphatidylinositol transfer activity"/>
    <property type="evidence" value="ECO:0007669"/>
    <property type="project" value="UniProtKB-UniRule"/>
</dbReference>
<dbReference type="GO" id="GO:0043001">
    <property type="term" value="P:Golgi to plasma membrane protein transport"/>
    <property type="evidence" value="ECO:0007669"/>
    <property type="project" value="TreeGrafter"/>
</dbReference>
<keyword evidence="12 16" id="KW-0445">Lipid transport</keyword>
<evidence type="ECO:0000256" key="11">
    <source>
        <dbReference type="ARBA" id="ARBA00023004"/>
    </source>
</evidence>
<sequence length="343" mass="38036">MVVPETAPSAEQLETAAAASTMASNTNIDPASISEKPATSNKQTTELAPEVSDLGKEQQTTPSSTLTWPELSKGHPLTQLSGKLKSLLEQADYSEIYGIKLVVPPDFHTYLILQKFLRANNNDLEKAQAQLLATLKWRKSFQPLKTLDETFSRERFGGLGFIIRLNKVPGSLNEHDVATFNLYGAVKDPKVTFEDVDGFLRWRVGLMELSLQMLNLQEATKPIPDYGKGADPYQAIQVHDYMQVSFLRQDPHTKAASKKAIDTFKNYYPETLSRKFFVNVPVIMGWMFNAVSLVLSKETVKKFTVLSYGNTLNTELGNDVPEEYGGKGQALEGRGLGPALQDS</sequence>
<dbReference type="InterPro" id="IPR001251">
    <property type="entry name" value="CRAL-TRIO_dom"/>
</dbReference>
<reference evidence="19" key="1">
    <citation type="submission" date="2021-03" db="EMBL/GenBank/DDBJ databases">
        <authorList>
            <person name="Tagirdzhanova G."/>
        </authorList>
    </citation>
    <scope>NUCLEOTIDE SEQUENCE</scope>
</reference>
<dbReference type="AlphaFoldDB" id="A0A8H3FUW0"/>
<evidence type="ECO:0000256" key="6">
    <source>
        <dbReference type="ARBA" id="ARBA00022490"/>
    </source>
</evidence>
<dbReference type="InterPro" id="IPR011074">
    <property type="entry name" value="CRAL/TRIO_N_dom"/>
</dbReference>
<evidence type="ECO:0000256" key="15">
    <source>
        <dbReference type="ARBA" id="ARBA00024180"/>
    </source>
</evidence>
<dbReference type="Gene3D" id="3.40.525.10">
    <property type="entry name" value="CRAL-TRIO lipid binding domain"/>
    <property type="match status" value="1"/>
</dbReference>
<feature type="compositionally biased region" description="Polar residues" evidence="17">
    <location>
        <begin position="57"/>
        <end position="67"/>
    </location>
</feature>
<feature type="compositionally biased region" description="Low complexity" evidence="17">
    <location>
        <begin position="15"/>
        <end position="27"/>
    </location>
</feature>
<keyword evidence="6 16" id="KW-0963">Cytoplasm</keyword>
<evidence type="ECO:0000313" key="20">
    <source>
        <dbReference type="Proteomes" id="UP000664169"/>
    </source>
</evidence>
<comment type="similarity">
    <text evidence="3 16">Belongs to the SFH5 family.</text>
</comment>
<organism evidence="19 20">
    <name type="scientific">Gomphillus americanus</name>
    <dbReference type="NCBI Taxonomy" id="1940652"/>
    <lineage>
        <taxon>Eukaryota</taxon>
        <taxon>Fungi</taxon>
        <taxon>Dikarya</taxon>
        <taxon>Ascomycota</taxon>
        <taxon>Pezizomycotina</taxon>
        <taxon>Lecanoromycetes</taxon>
        <taxon>OSLEUM clade</taxon>
        <taxon>Ostropomycetidae</taxon>
        <taxon>Ostropales</taxon>
        <taxon>Graphidaceae</taxon>
        <taxon>Gomphilloideae</taxon>
        <taxon>Gomphillus</taxon>
    </lineage>
</organism>
<evidence type="ECO:0000259" key="18">
    <source>
        <dbReference type="PROSITE" id="PS50191"/>
    </source>
</evidence>
<evidence type="ECO:0000256" key="9">
    <source>
        <dbReference type="ARBA" id="ARBA00022824"/>
    </source>
</evidence>
<keyword evidence="13 16" id="KW-0472">Membrane</keyword>
<keyword evidence="11" id="KW-0408">Iron</keyword>
<keyword evidence="7" id="KW-0349">Heme</keyword>
<keyword evidence="20" id="KW-1185">Reference proteome</keyword>
<dbReference type="OrthoDB" id="75724at2759"/>
<dbReference type="GO" id="GO:0005829">
    <property type="term" value="C:cytosol"/>
    <property type="evidence" value="ECO:0007669"/>
    <property type="project" value="TreeGrafter"/>
</dbReference>
<evidence type="ECO:0000256" key="4">
    <source>
        <dbReference type="ARBA" id="ARBA00018320"/>
    </source>
</evidence>
<evidence type="ECO:0000256" key="16">
    <source>
        <dbReference type="RuleBase" id="RU367059"/>
    </source>
</evidence>
<keyword evidence="5 16" id="KW-0813">Transport</keyword>
<evidence type="ECO:0000256" key="10">
    <source>
        <dbReference type="ARBA" id="ARBA00022848"/>
    </source>
</evidence>
<dbReference type="PANTHER" id="PTHR47669">
    <property type="entry name" value="PHOSPHATIDYLINOSITOL TRANSFER PROTEIN SFH5"/>
    <property type="match status" value="1"/>
</dbReference>
<feature type="compositionally biased region" description="Polar residues" evidence="17">
    <location>
        <begin position="37"/>
        <end position="46"/>
    </location>
</feature>
<dbReference type="SUPFAM" id="SSF46938">
    <property type="entry name" value="CRAL/TRIO N-terminal domain"/>
    <property type="match status" value="1"/>
</dbReference>
<dbReference type="GO" id="GO:0017157">
    <property type="term" value="P:regulation of exocytosis"/>
    <property type="evidence" value="ECO:0007669"/>
    <property type="project" value="TreeGrafter"/>
</dbReference>